<dbReference type="InterPro" id="IPR017136">
    <property type="entry name" value="UCP037205"/>
</dbReference>
<keyword evidence="4" id="KW-1185">Reference proteome</keyword>
<evidence type="ECO:0000313" key="4">
    <source>
        <dbReference type="Proteomes" id="UP000186817"/>
    </source>
</evidence>
<feature type="compositionally biased region" description="Basic and acidic residues" evidence="1">
    <location>
        <begin position="271"/>
        <end position="284"/>
    </location>
</feature>
<feature type="transmembrane region" description="Helical" evidence="2">
    <location>
        <begin position="15"/>
        <end position="33"/>
    </location>
</feature>
<dbReference type="AlphaFoldDB" id="A0A1Q9EQD1"/>
<protein>
    <submittedName>
        <fullName evidence="3">Transmembrane and TPR repeat-containing protein</fullName>
    </submittedName>
</protein>
<evidence type="ECO:0000256" key="1">
    <source>
        <dbReference type="SAM" id="MobiDB-lite"/>
    </source>
</evidence>
<comment type="caution">
    <text evidence="3">The sequence shown here is derived from an EMBL/GenBank/DDBJ whole genome shotgun (WGS) entry which is preliminary data.</text>
</comment>
<evidence type="ECO:0000256" key="2">
    <source>
        <dbReference type="SAM" id="Phobius"/>
    </source>
</evidence>
<dbReference type="Proteomes" id="UP000186817">
    <property type="component" value="Unassembled WGS sequence"/>
</dbReference>
<gene>
    <name evidence="3" type="ORF">AK812_SmicGene6704</name>
</gene>
<dbReference type="PANTHER" id="PTHR37463:SF1">
    <property type="entry name" value="DUF2256 DOMAIN-CONTAINING PROTEIN"/>
    <property type="match status" value="1"/>
</dbReference>
<keyword evidence="2" id="KW-0472">Membrane</keyword>
<organism evidence="3 4">
    <name type="scientific">Symbiodinium microadriaticum</name>
    <name type="common">Dinoflagellate</name>
    <name type="synonym">Zooxanthella microadriatica</name>
    <dbReference type="NCBI Taxonomy" id="2951"/>
    <lineage>
        <taxon>Eukaryota</taxon>
        <taxon>Sar</taxon>
        <taxon>Alveolata</taxon>
        <taxon>Dinophyceae</taxon>
        <taxon>Suessiales</taxon>
        <taxon>Symbiodiniaceae</taxon>
        <taxon>Symbiodinium</taxon>
    </lineage>
</organism>
<sequence length="284" mass="30483">MGLQSEVVLGSISNAYGLLLASATRALAGLRRARARHRGSAEAPILGLAIFVLSFLPMTNILFPIGTLVAERLLYLPSIGFLIVAVCFARDHVEFGSGSRQIRECFCSSHAMLLTFLQAQSVLARGSICRWSAPQPLLARGKMTGGAPFRNPHNLPVKDCVVCGRPFTWRKKWERCWDEVQTCSNRCRTERRAKSSAGKKIAGGMVAGAAAAITSVTRAAKSEDSEATSDEVVDELDPVTRSEEQGVSPATSRGYAGDRDGQAEAGNSPLDEVRPAKLADAAHK</sequence>
<feature type="compositionally biased region" description="Acidic residues" evidence="1">
    <location>
        <begin position="225"/>
        <end position="237"/>
    </location>
</feature>
<dbReference type="OrthoDB" id="537467at2759"/>
<reference evidence="3 4" key="1">
    <citation type="submission" date="2016-02" db="EMBL/GenBank/DDBJ databases">
        <title>Genome analysis of coral dinoflagellate symbionts highlights evolutionary adaptations to a symbiotic lifestyle.</title>
        <authorList>
            <person name="Aranda M."/>
            <person name="Li Y."/>
            <person name="Liew Y.J."/>
            <person name="Baumgarten S."/>
            <person name="Simakov O."/>
            <person name="Wilson M."/>
            <person name="Piel J."/>
            <person name="Ashoor H."/>
            <person name="Bougouffa S."/>
            <person name="Bajic V.B."/>
            <person name="Ryu T."/>
            <person name="Ravasi T."/>
            <person name="Bayer T."/>
            <person name="Micklem G."/>
            <person name="Kim H."/>
            <person name="Bhak J."/>
            <person name="Lajeunesse T.C."/>
            <person name="Voolstra C.R."/>
        </authorList>
    </citation>
    <scope>NUCLEOTIDE SEQUENCE [LARGE SCALE GENOMIC DNA]</scope>
    <source>
        <strain evidence="3 4">CCMP2467</strain>
    </source>
</reference>
<feature type="region of interest" description="Disordered" evidence="1">
    <location>
        <begin position="219"/>
        <end position="284"/>
    </location>
</feature>
<name>A0A1Q9EQD1_SYMMI</name>
<dbReference type="EMBL" id="LSRX01000093">
    <property type="protein sequence ID" value="OLQ09643.1"/>
    <property type="molecule type" value="Genomic_DNA"/>
</dbReference>
<accession>A0A1Q9EQD1</accession>
<dbReference type="Pfam" id="PF10013">
    <property type="entry name" value="DUF2256"/>
    <property type="match status" value="1"/>
</dbReference>
<feature type="transmembrane region" description="Helical" evidence="2">
    <location>
        <begin position="73"/>
        <end position="93"/>
    </location>
</feature>
<proteinExistence type="predicted"/>
<evidence type="ECO:0000313" key="3">
    <source>
        <dbReference type="EMBL" id="OLQ09643.1"/>
    </source>
</evidence>
<keyword evidence="2 3" id="KW-0812">Transmembrane</keyword>
<dbReference type="PANTHER" id="PTHR37463">
    <property type="entry name" value="GSL3115 PROTEIN"/>
    <property type="match status" value="1"/>
</dbReference>
<keyword evidence="2" id="KW-1133">Transmembrane helix</keyword>
<feature type="transmembrane region" description="Helical" evidence="2">
    <location>
        <begin position="45"/>
        <end position="67"/>
    </location>
</feature>